<evidence type="ECO:0000256" key="2">
    <source>
        <dbReference type="PIRSR" id="PIRSR000390-1"/>
    </source>
</evidence>
<dbReference type="PANTHER" id="PTHR30244:SF34">
    <property type="entry name" value="DTDP-4-AMINO-4,6-DIDEOXYGALACTOSE TRANSAMINASE"/>
    <property type="match status" value="1"/>
</dbReference>
<keyword evidence="6" id="KW-1185">Reference proteome</keyword>
<name>A0A1H3XLG9_9RHOB</name>
<dbReference type="RefSeq" id="WP_093249552.1">
    <property type="nucleotide sequence ID" value="NZ_FNQM01000002.1"/>
</dbReference>
<sequence>MARPPFRGSFTQQPPIPEEGVAAALAVLRSGRLHRYNAAHGETPEAAALERDYAAWQGARYCLAVASGGQAMQIALRAAGVGRGDRVLTNAFTLAPVPGAIAAVGAEAVLVEIDGNLVLDLDDLAEKAWISGAKTLLLSNMRGHLCDMDRLAAWAAAGGVALIEDCAHTMGATWNGRKSGSFGLAGCFSTQTYKHMNSGEGGLLTSDDAAFMARATMLSGSYMLYGRHGAGPDPETYADIRLDTPNMSARMDNLRAAILRPQLRALDAAIAAWNARHDRLAAALAAHPLVRTPERPAQERYVGSSLQFMVPGIGAGAAQALLDATLANGVELKWFGAAEPVAFTSAHRSWRYVTPQALPRTDRILAGLFDMRVPLTFSLEDCDLIAAHILDALDALGADAGLAGQGAA</sequence>
<dbReference type="InterPro" id="IPR015421">
    <property type="entry name" value="PyrdxlP-dep_Trfase_major"/>
</dbReference>
<dbReference type="Gene3D" id="3.90.1150.10">
    <property type="entry name" value="Aspartate Aminotransferase, domain 1"/>
    <property type="match status" value="1"/>
</dbReference>
<evidence type="ECO:0000313" key="6">
    <source>
        <dbReference type="Proteomes" id="UP000198703"/>
    </source>
</evidence>
<keyword evidence="3 4" id="KW-0663">Pyridoxal phosphate</keyword>
<dbReference type="AlphaFoldDB" id="A0A1H3XLG9"/>
<feature type="active site" description="Proton acceptor" evidence="2">
    <location>
        <position position="194"/>
    </location>
</feature>
<dbReference type="InterPro" id="IPR000653">
    <property type="entry name" value="DegT/StrS_aminotransferase"/>
</dbReference>
<dbReference type="EMBL" id="FNQM01000002">
    <property type="protein sequence ID" value="SDZ99388.1"/>
    <property type="molecule type" value="Genomic_DNA"/>
</dbReference>
<proteinExistence type="inferred from homology"/>
<evidence type="ECO:0000256" key="1">
    <source>
        <dbReference type="ARBA" id="ARBA00037999"/>
    </source>
</evidence>
<accession>A0A1H3XLG9</accession>
<dbReference type="InterPro" id="IPR015424">
    <property type="entry name" value="PyrdxlP-dep_Trfase"/>
</dbReference>
<gene>
    <name evidence="5" type="ORF">SAMN05444370_102447</name>
</gene>
<dbReference type="GO" id="GO:0030170">
    <property type="term" value="F:pyridoxal phosphate binding"/>
    <property type="evidence" value="ECO:0007669"/>
    <property type="project" value="TreeGrafter"/>
</dbReference>
<dbReference type="PANTHER" id="PTHR30244">
    <property type="entry name" value="TRANSAMINASE"/>
    <property type="match status" value="1"/>
</dbReference>
<reference evidence="5 6" key="1">
    <citation type="submission" date="2016-10" db="EMBL/GenBank/DDBJ databases">
        <authorList>
            <person name="de Groot N.N."/>
        </authorList>
    </citation>
    <scope>NUCLEOTIDE SEQUENCE [LARGE SCALE GENOMIC DNA]</scope>
    <source>
        <strain evidence="5 6">DSM 15345</strain>
    </source>
</reference>
<evidence type="ECO:0000256" key="4">
    <source>
        <dbReference type="RuleBase" id="RU004508"/>
    </source>
</evidence>
<dbReference type="Pfam" id="PF01041">
    <property type="entry name" value="DegT_DnrJ_EryC1"/>
    <property type="match status" value="1"/>
</dbReference>
<evidence type="ECO:0000256" key="3">
    <source>
        <dbReference type="PIRSR" id="PIRSR000390-2"/>
    </source>
</evidence>
<comment type="similarity">
    <text evidence="1 4">Belongs to the DegT/DnrJ/EryC1 family.</text>
</comment>
<dbReference type="STRING" id="89524.SAMN05444370_102447"/>
<organism evidence="5 6">
    <name type="scientific">Rubrimonas cliftonensis</name>
    <dbReference type="NCBI Taxonomy" id="89524"/>
    <lineage>
        <taxon>Bacteria</taxon>
        <taxon>Pseudomonadati</taxon>
        <taxon>Pseudomonadota</taxon>
        <taxon>Alphaproteobacteria</taxon>
        <taxon>Rhodobacterales</taxon>
        <taxon>Paracoccaceae</taxon>
        <taxon>Rubrimonas</taxon>
    </lineage>
</organism>
<dbReference type="Gene3D" id="3.40.640.10">
    <property type="entry name" value="Type I PLP-dependent aspartate aminotransferase-like (Major domain)"/>
    <property type="match status" value="1"/>
</dbReference>
<evidence type="ECO:0000313" key="5">
    <source>
        <dbReference type="EMBL" id="SDZ99388.1"/>
    </source>
</evidence>
<dbReference type="OrthoDB" id="9768668at2"/>
<feature type="modified residue" description="N6-(pyridoxal phosphate)lysine" evidence="3">
    <location>
        <position position="194"/>
    </location>
</feature>
<dbReference type="Proteomes" id="UP000198703">
    <property type="component" value="Unassembled WGS sequence"/>
</dbReference>
<dbReference type="SUPFAM" id="SSF53383">
    <property type="entry name" value="PLP-dependent transferases"/>
    <property type="match status" value="1"/>
</dbReference>
<protein>
    <submittedName>
        <fullName evidence="5">dTDP-4-amino-4,6-dideoxygalactose transaminase</fullName>
    </submittedName>
</protein>
<dbReference type="PIRSF" id="PIRSF000390">
    <property type="entry name" value="PLP_StrS"/>
    <property type="match status" value="1"/>
</dbReference>
<dbReference type="GO" id="GO:0008483">
    <property type="term" value="F:transaminase activity"/>
    <property type="evidence" value="ECO:0007669"/>
    <property type="project" value="TreeGrafter"/>
</dbReference>
<dbReference type="InterPro" id="IPR015422">
    <property type="entry name" value="PyrdxlP-dep_Trfase_small"/>
</dbReference>
<dbReference type="GO" id="GO:0000271">
    <property type="term" value="P:polysaccharide biosynthetic process"/>
    <property type="evidence" value="ECO:0007669"/>
    <property type="project" value="TreeGrafter"/>
</dbReference>